<organism evidence="14 15">
    <name type="scientific">Neoasaia chiangmaiensis</name>
    <dbReference type="NCBI Taxonomy" id="320497"/>
    <lineage>
        <taxon>Bacteria</taxon>
        <taxon>Pseudomonadati</taxon>
        <taxon>Pseudomonadota</taxon>
        <taxon>Alphaproteobacteria</taxon>
        <taxon>Acetobacterales</taxon>
        <taxon>Acetobacteraceae</taxon>
        <taxon>Neoasaia</taxon>
    </lineage>
</organism>
<accession>A0A1U9KS67</accession>
<evidence type="ECO:0000256" key="4">
    <source>
        <dbReference type="ARBA" id="ARBA00022475"/>
    </source>
</evidence>
<keyword evidence="4 13" id="KW-1003">Cell membrane</keyword>
<dbReference type="GO" id="GO:0008137">
    <property type="term" value="F:NADH dehydrogenase (ubiquinone) activity"/>
    <property type="evidence" value="ECO:0007669"/>
    <property type="project" value="UniProtKB-UniRule"/>
</dbReference>
<dbReference type="Pfam" id="PF00499">
    <property type="entry name" value="Oxidored_q3"/>
    <property type="match status" value="1"/>
</dbReference>
<dbReference type="STRING" id="320497.A0U93_12885"/>
<keyword evidence="7" id="KW-1278">Translocase</keyword>
<evidence type="ECO:0000256" key="8">
    <source>
        <dbReference type="ARBA" id="ARBA00022989"/>
    </source>
</evidence>
<feature type="transmembrane region" description="Helical" evidence="13">
    <location>
        <begin position="28"/>
        <end position="50"/>
    </location>
</feature>
<evidence type="ECO:0000256" key="12">
    <source>
        <dbReference type="ARBA" id="ARBA00047712"/>
    </source>
</evidence>
<dbReference type="OrthoDB" id="9795409at2"/>
<evidence type="ECO:0000256" key="9">
    <source>
        <dbReference type="ARBA" id="ARBA00023027"/>
    </source>
</evidence>
<dbReference type="EMBL" id="CP014691">
    <property type="protein sequence ID" value="AQS88666.1"/>
    <property type="molecule type" value="Genomic_DNA"/>
</dbReference>
<keyword evidence="9 13" id="KW-0520">NAD</keyword>
<dbReference type="FunFam" id="1.20.120.1200:FF:000001">
    <property type="entry name" value="NADH-quinone oxidoreductase subunit J"/>
    <property type="match status" value="1"/>
</dbReference>
<proteinExistence type="inferred from homology"/>
<dbReference type="RefSeq" id="WP_077807711.1">
    <property type="nucleotide sequence ID" value="NZ_BJXS01000001.1"/>
</dbReference>
<keyword evidence="6 13" id="KW-0874">Quinone</keyword>
<comment type="caution">
    <text evidence="13">Lacks conserved residue(s) required for the propagation of feature annotation.</text>
</comment>
<keyword evidence="5 13" id="KW-0812">Transmembrane</keyword>
<evidence type="ECO:0000256" key="6">
    <source>
        <dbReference type="ARBA" id="ARBA00022719"/>
    </source>
</evidence>
<reference evidence="14 15" key="1">
    <citation type="submission" date="2016-03" db="EMBL/GenBank/DDBJ databases">
        <title>Acetic acid bacteria sequencing.</title>
        <authorList>
            <person name="Brandt J."/>
            <person name="Jakob F."/>
            <person name="Vogel R.F."/>
        </authorList>
    </citation>
    <scope>NUCLEOTIDE SEQUENCE [LARGE SCALE GENOMIC DNA]</scope>
    <source>
        <strain evidence="14 15">NBRC 101099</strain>
    </source>
</reference>
<dbReference type="NCBIfam" id="NF005162">
    <property type="entry name" value="PRK06638.1-1"/>
    <property type="match status" value="1"/>
</dbReference>
<dbReference type="Proteomes" id="UP000188604">
    <property type="component" value="Chromosome"/>
</dbReference>
<evidence type="ECO:0000256" key="7">
    <source>
        <dbReference type="ARBA" id="ARBA00022967"/>
    </source>
</evidence>
<evidence type="ECO:0000256" key="3">
    <source>
        <dbReference type="ARBA" id="ARBA00019907"/>
    </source>
</evidence>
<protein>
    <recommendedName>
        <fullName evidence="3 13">NADH-quinone oxidoreductase subunit J</fullName>
        <ecNumber evidence="13">7.1.1.-</ecNumber>
    </recommendedName>
</protein>
<evidence type="ECO:0000256" key="1">
    <source>
        <dbReference type="ARBA" id="ARBA00004651"/>
    </source>
</evidence>
<feature type="transmembrane region" description="Helical" evidence="13">
    <location>
        <begin position="143"/>
        <end position="164"/>
    </location>
</feature>
<keyword evidence="10 13" id="KW-0472">Membrane</keyword>
<evidence type="ECO:0000256" key="10">
    <source>
        <dbReference type="ARBA" id="ARBA00023136"/>
    </source>
</evidence>
<comment type="similarity">
    <text evidence="2 13">Belongs to the complex I subunit 6 family.</text>
</comment>
<evidence type="ECO:0000256" key="2">
    <source>
        <dbReference type="ARBA" id="ARBA00005698"/>
    </source>
</evidence>
<name>A0A1U9KS67_9PROT</name>
<feature type="transmembrane region" description="Helical" evidence="13">
    <location>
        <begin position="56"/>
        <end position="76"/>
    </location>
</feature>
<evidence type="ECO:0000313" key="15">
    <source>
        <dbReference type="Proteomes" id="UP000188604"/>
    </source>
</evidence>
<comment type="subcellular location">
    <subcellularLocation>
        <location evidence="1 13">Cell membrane</location>
        <topology evidence="1 13">Multi-pass membrane protein</topology>
    </subcellularLocation>
</comment>
<keyword evidence="15" id="KW-1185">Reference proteome</keyword>
<evidence type="ECO:0000256" key="13">
    <source>
        <dbReference type="RuleBase" id="RU004429"/>
    </source>
</evidence>
<evidence type="ECO:0000256" key="11">
    <source>
        <dbReference type="ARBA" id="ARBA00025811"/>
    </source>
</evidence>
<dbReference type="PANTHER" id="PTHR33269">
    <property type="entry name" value="NADH-UBIQUINONE OXIDOREDUCTASE CHAIN 6"/>
    <property type="match status" value="1"/>
</dbReference>
<keyword evidence="8 13" id="KW-1133">Transmembrane helix</keyword>
<dbReference type="AlphaFoldDB" id="A0A1U9KS67"/>
<evidence type="ECO:0000313" key="14">
    <source>
        <dbReference type="EMBL" id="AQS88666.1"/>
    </source>
</evidence>
<comment type="subunit">
    <text evidence="11">Composed of 13 different subunits. Subunits NuoA, H, J, K, L, M, N constitute the membrane sector of the complex.</text>
</comment>
<gene>
    <name evidence="14" type="ORF">A0U93_12885</name>
</gene>
<dbReference type="PANTHER" id="PTHR33269:SF17">
    <property type="entry name" value="NADH-UBIQUINONE OXIDOREDUCTASE CHAIN 6"/>
    <property type="match status" value="1"/>
</dbReference>
<comment type="catalytic activity">
    <reaction evidence="12 13">
        <text>a quinone + NADH + 5 H(+)(in) = a quinol + NAD(+) + 4 H(+)(out)</text>
        <dbReference type="Rhea" id="RHEA:57888"/>
        <dbReference type="ChEBI" id="CHEBI:15378"/>
        <dbReference type="ChEBI" id="CHEBI:24646"/>
        <dbReference type="ChEBI" id="CHEBI:57540"/>
        <dbReference type="ChEBI" id="CHEBI:57945"/>
        <dbReference type="ChEBI" id="CHEBI:132124"/>
    </reaction>
</comment>
<dbReference type="Gene3D" id="1.20.120.1200">
    <property type="entry name" value="NADH-ubiquinone/plastoquinone oxidoreductase chain 6, subunit NuoJ"/>
    <property type="match status" value="1"/>
</dbReference>
<dbReference type="InterPro" id="IPR001457">
    <property type="entry name" value="NADH_UbQ/plastoQ_OxRdtase_su6"/>
</dbReference>
<evidence type="ECO:0000256" key="5">
    <source>
        <dbReference type="ARBA" id="ARBA00022692"/>
    </source>
</evidence>
<dbReference type="InterPro" id="IPR042106">
    <property type="entry name" value="Nuo/plastoQ_OxRdtase_6_NuoJ"/>
</dbReference>
<dbReference type="EC" id="7.1.1.-" evidence="13"/>
<dbReference type="KEGG" id="nch:A0U93_12885"/>
<dbReference type="GO" id="GO:0048038">
    <property type="term" value="F:quinone binding"/>
    <property type="evidence" value="ECO:0007669"/>
    <property type="project" value="UniProtKB-UniRule"/>
</dbReference>
<sequence length="172" mass="18137">MSISLEIYGLVAICATAMVITRPIAVHALLYLVTALLALACVFDVLGAPFAAVLEVIIYAGAIIVLFVFVVMMVNLGQPDELREKGWLSAGTWTGPSILALLLLSTMIYALWHGTAPANGPANGPAMGPIGPQEVGLSLYGPYILTVELSSFLLLAGLVSAYHIGRRIGEKN</sequence>
<comment type="function">
    <text evidence="13">NDH-1 shuttles electrons from NADH, via FMN and iron-sulfur (Fe-S) centers, to quinones in the respiratory chain. Couples the redox reaction to proton translocation (for every two electrons transferred, four hydrogen ions are translocated across the cytoplasmic membrane), and thus conserves the redox energy in a proton gradient.</text>
</comment>
<feature type="transmembrane region" description="Helical" evidence="13">
    <location>
        <begin position="88"/>
        <end position="112"/>
    </location>
</feature>
<dbReference type="GO" id="GO:0005886">
    <property type="term" value="C:plasma membrane"/>
    <property type="evidence" value="ECO:0007669"/>
    <property type="project" value="UniProtKB-SubCell"/>
</dbReference>